<name>A0A0A3I5Q8_9BACL</name>
<evidence type="ECO:0000313" key="3">
    <source>
        <dbReference type="Proteomes" id="UP000030416"/>
    </source>
</evidence>
<keyword evidence="1" id="KW-0472">Membrane</keyword>
<keyword evidence="1" id="KW-0812">Transmembrane</keyword>
<evidence type="ECO:0000256" key="1">
    <source>
        <dbReference type="SAM" id="Phobius"/>
    </source>
</evidence>
<sequence length="414" mass="48498">MKDSQIKKGIEEAIGEEKWLTDNLVRKMMQPKKPKKKKELLPIIATTLIASIALFLFIVEWNNEPEEQIAEENIKENTSGKFDTEQFYQAFPNDIDAKKVIQYFEAIQEKDYGKFESISSTYVVASNKEVFQKYENVNFESLRILGLVHNKSEPGASMYLIHENVTDGLTYMNRIFINYPIGEQIIDVSEDIYEDWTLYKPYKLPETVALNYVNAGETGILSTNLSRELVPISETYTLPDGGEATIYMRDDAFYLIIEKEGSIHHIPYFDYYNNKEPEYQFKEINLHPDKNPINIVLLESPIYEKKLYLYYSESEGNYQYLDYYQSNDSFNMDIDNDGQMEILFDDKEGTIFKVEDDRMMMTTILPSFSEPRWAWPFLHINFEGRLFSVEYSDAIESKSSYYQLISTNELKKLD</sequence>
<gene>
    <name evidence="2" type="ORF">CD29_09030</name>
</gene>
<dbReference type="OrthoDB" id="9792592at2"/>
<dbReference type="Proteomes" id="UP000030416">
    <property type="component" value="Unassembled WGS sequence"/>
</dbReference>
<organism evidence="2 3">
    <name type="scientific">Ureibacillus manganicus DSM 26584</name>
    <dbReference type="NCBI Taxonomy" id="1384049"/>
    <lineage>
        <taxon>Bacteria</taxon>
        <taxon>Bacillati</taxon>
        <taxon>Bacillota</taxon>
        <taxon>Bacilli</taxon>
        <taxon>Bacillales</taxon>
        <taxon>Caryophanaceae</taxon>
        <taxon>Ureibacillus</taxon>
    </lineage>
</organism>
<keyword evidence="1" id="KW-1133">Transmembrane helix</keyword>
<proteinExistence type="predicted"/>
<reference evidence="2 3" key="1">
    <citation type="submission" date="2014-02" db="EMBL/GenBank/DDBJ databases">
        <title>Draft genome sequence of Lysinibacillus manganicus DSM 26584T.</title>
        <authorList>
            <person name="Zhang F."/>
            <person name="Wang G."/>
            <person name="Zhang L."/>
        </authorList>
    </citation>
    <scope>NUCLEOTIDE SEQUENCE [LARGE SCALE GENOMIC DNA]</scope>
    <source>
        <strain evidence="2 3">DSM 26584</strain>
    </source>
</reference>
<protein>
    <submittedName>
        <fullName evidence="2">Uncharacterized protein</fullName>
    </submittedName>
</protein>
<dbReference type="EMBL" id="JPVN01000009">
    <property type="protein sequence ID" value="KGR78815.1"/>
    <property type="molecule type" value="Genomic_DNA"/>
</dbReference>
<dbReference type="AlphaFoldDB" id="A0A0A3I5Q8"/>
<accession>A0A0A3I5Q8</accession>
<keyword evidence="3" id="KW-1185">Reference proteome</keyword>
<feature type="transmembrane region" description="Helical" evidence="1">
    <location>
        <begin position="40"/>
        <end position="59"/>
    </location>
</feature>
<evidence type="ECO:0000313" key="2">
    <source>
        <dbReference type="EMBL" id="KGR78815.1"/>
    </source>
</evidence>
<comment type="caution">
    <text evidence="2">The sequence shown here is derived from an EMBL/GenBank/DDBJ whole genome shotgun (WGS) entry which is preliminary data.</text>
</comment>